<dbReference type="RefSeq" id="WP_090383837.1">
    <property type="nucleotide sequence ID" value="NZ_FNLC01000003.1"/>
</dbReference>
<evidence type="ECO:0000259" key="1">
    <source>
        <dbReference type="Pfam" id="PF01593"/>
    </source>
</evidence>
<dbReference type="InterPro" id="IPR045892">
    <property type="entry name" value="CrtISO-like"/>
</dbReference>
<evidence type="ECO:0000313" key="2">
    <source>
        <dbReference type="EMBL" id="SDR30964.1"/>
    </source>
</evidence>
<dbReference type="PANTHER" id="PTHR46313">
    <property type="match status" value="1"/>
</dbReference>
<dbReference type="GO" id="GO:0016491">
    <property type="term" value="F:oxidoreductase activity"/>
    <property type="evidence" value="ECO:0007669"/>
    <property type="project" value="InterPro"/>
</dbReference>
<proteinExistence type="predicted"/>
<dbReference type="OrthoDB" id="275338at2157"/>
<dbReference type="STRING" id="1095778.SAMN04489842_3189"/>
<sequence length="492" mass="54029">MSLRSTEVAVVGGGIAGMSTAARLQAAGLETVVLEQHDHVGGCAGYYRTDGFSFDVGATTLVDFRPGGVGGQLLADIGLEPPDITIQDAYEVWLPDRRVTLYHDREKWREERAEKLGNSDRHRAFYAFIDDLAETYWRITRDGVKLPVQTPGDLVRNLRAMQIGDLLSLRYLRWTMADAMSAYGVDDETALGHVIAMLVEDTVHTTLEEAPLINAVLGSTIRRAGIGRATGGMYGFWQAFEDHYEDLGGTVMNGTTVTEITGTEGRFHVRTDRNDYRAEQVVSSLPINLTKQIAPSIVGTRLDRHISMMEAHEGGSVVVFLGVPEHEVDDHEITHHQVLPAYDEPLGDGNNMFITVSAPGDTVSAPEGYRAVMLSTHCDVEPWQDLTPESYEQRKNEMRDRLIEIARTVYPDLASDPAVCEVGTPVTYESFTNRPRGAVGGYRQTMRNTNQNAVPQDIGIDGFYLAGDTTWPGLGTVACIIGSEIAAEHVMA</sequence>
<keyword evidence="3" id="KW-1185">Reference proteome</keyword>
<dbReference type="Proteomes" id="UP000198848">
    <property type="component" value="Unassembled WGS sequence"/>
</dbReference>
<protein>
    <submittedName>
        <fullName evidence="2">C-3',4' desaturase CrtD</fullName>
    </submittedName>
</protein>
<dbReference type="GO" id="GO:0016116">
    <property type="term" value="P:carotenoid metabolic process"/>
    <property type="evidence" value="ECO:0007669"/>
    <property type="project" value="InterPro"/>
</dbReference>
<evidence type="ECO:0000313" key="3">
    <source>
        <dbReference type="Proteomes" id="UP000198848"/>
    </source>
</evidence>
<organism evidence="2 3">
    <name type="scientific">Natronobacterium texcoconense</name>
    <dbReference type="NCBI Taxonomy" id="1095778"/>
    <lineage>
        <taxon>Archaea</taxon>
        <taxon>Methanobacteriati</taxon>
        <taxon>Methanobacteriota</taxon>
        <taxon>Stenosarchaea group</taxon>
        <taxon>Halobacteria</taxon>
        <taxon>Halobacteriales</taxon>
        <taxon>Natrialbaceae</taxon>
        <taxon>Natronobacterium</taxon>
    </lineage>
</organism>
<dbReference type="InterPro" id="IPR036188">
    <property type="entry name" value="FAD/NAD-bd_sf"/>
</dbReference>
<dbReference type="EMBL" id="FNLC01000003">
    <property type="protein sequence ID" value="SDR30964.1"/>
    <property type="molecule type" value="Genomic_DNA"/>
</dbReference>
<dbReference type="PANTHER" id="PTHR46313:SF3">
    <property type="entry name" value="PROLYCOPENE ISOMERASE, CHLOROPLASTIC"/>
    <property type="match status" value="1"/>
</dbReference>
<accession>A0A1H1HZU1</accession>
<dbReference type="SUPFAM" id="SSF51905">
    <property type="entry name" value="FAD/NAD(P)-binding domain"/>
    <property type="match status" value="1"/>
</dbReference>
<name>A0A1H1HZU1_NATTX</name>
<dbReference type="Pfam" id="PF01593">
    <property type="entry name" value="Amino_oxidase"/>
    <property type="match status" value="1"/>
</dbReference>
<feature type="domain" description="Amine oxidase" evidence="1">
    <location>
        <begin position="15"/>
        <end position="488"/>
    </location>
</feature>
<reference evidence="3" key="1">
    <citation type="submission" date="2016-10" db="EMBL/GenBank/DDBJ databases">
        <authorList>
            <person name="Varghese N."/>
            <person name="Submissions S."/>
        </authorList>
    </citation>
    <scope>NUCLEOTIDE SEQUENCE [LARGE SCALE GENOMIC DNA]</scope>
    <source>
        <strain evidence="3">DSM 24767</strain>
    </source>
</reference>
<gene>
    <name evidence="2" type="ORF">SAMN04489842_3189</name>
</gene>
<dbReference type="InterPro" id="IPR002937">
    <property type="entry name" value="Amino_oxidase"/>
</dbReference>
<dbReference type="Gene3D" id="3.50.50.60">
    <property type="entry name" value="FAD/NAD(P)-binding domain"/>
    <property type="match status" value="2"/>
</dbReference>
<dbReference type="AlphaFoldDB" id="A0A1H1HZU1"/>